<evidence type="ECO:0000256" key="1">
    <source>
        <dbReference type="ARBA" id="ARBA00006100"/>
    </source>
</evidence>
<dbReference type="SUPFAM" id="SSF102114">
    <property type="entry name" value="Radical SAM enzymes"/>
    <property type="match status" value="1"/>
</dbReference>
<gene>
    <name evidence="11" type="ORF">HSACCH_02060</name>
</gene>
<protein>
    <recommendedName>
        <fullName evidence="2 9">Heme chaperone HemW</fullName>
    </recommendedName>
</protein>
<dbReference type="eggNOG" id="COG0635">
    <property type="taxonomic scope" value="Bacteria"/>
</dbReference>
<dbReference type="InterPro" id="IPR010723">
    <property type="entry name" value="HemN_C"/>
</dbReference>
<dbReference type="PANTHER" id="PTHR13932">
    <property type="entry name" value="COPROPORPHYRINIGEN III OXIDASE"/>
    <property type="match status" value="1"/>
</dbReference>
<keyword evidence="9" id="KW-0963">Cytoplasm</keyword>
<dbReference type="InterPro" id="IPR013785">
    <property type="entry name" value="Aldolase_TIM"/>
</dbReference>
<evidence type="ECO:0000256" key="5">
    <source>
        <dbReference type="ARBA" id="ARBA00022723"/>
    </source>
</evidence>
<dbReference type="Pfam" id="PF04055">
    <property type="entry name" value="Radical_SAM"/>
    <property type="match status" value="1"/>
</dbReference>
<dbReference type="Pfam" id="PF06969">
    <property type="entry name" value="HemN_C"/>
    <property type="match status" value="1"/>
</dbReference>
<dbReference type="InterPro" id="IPR006638">
    <property type="entry name" value="Elp3/MiaA/NifB-like_rSAM"/>
</dbReference>
<keyword evidence="6 9" id="KW-0408">Iron</keyword>
<comment type="subcellular location">
    <subcellularLocation>
        <location evidence="9">Cytoplasm</location>
    </subcellularLocation>
</comment>
<keyword evidence="3 9" id="KW-0349">Heme</keyword>
<dbReference type="GO" id="GO:0006779">
    <property type="term" value="P:porphyrin-containing compound biosynthetic process"/>
    <property type="evidence" value="ECO:0007669"/>
    <property type="project" value="InterPro"/>
</dbReference>
<dbReference type="STRING" id="1293054.HSACCH_02060"/>
<dbReference type="AlphaFoldDB" id="M5EGC5"/>
<feature type="domain" description="Radical SAM core" evidence="10">
    <location>
        <begin position="1"/>
        <end position="190"/>
    </location>
</feature>
<evidence type="ECO:0000256" key="3">
    <source>
        <dbReference type="ARBA" id="ARBA00022617"/>
    </source>
</evidence>
<evidence type="ECO:0000256" key="8">
    <source>
        <dbReference type="ARBA" id="ARBA00023186"/>
    </source>
</evidence>
<evidence type="ECO:0000256" key="2">
    <source>
        <dbReference type="ARBA" id="ARBA00017228"/>
    </source>
</evidence>
<evidence type="ECO:0000256" key="7">
    <source>
        <dbReference type="ARBA" id="ARBA00023014"/>
    </source>
</evidence>
<keyword evidence="7 9" id="KW-0411">Iron-sulfur</keyword>
<accession>M5EGC5</accession>
<dbReference type="InterPro" id="IPR007197">
    <property type="entry name" value="rSAM"/>
</dbReference>
<dbReference type="Proteomes" id="UP000012063">
    <property type="component" value="Unassembled WGS sequence"/>
</dbReference>
<dbReference type="EMBL" id="CAUI01000023">
    <property type="protein sequence ID" value="CCU80468.1"/>
    <property type="molecule type" value="Genomic_DNA"/>
</dbReference>
<comment type="caution">
    <text evidence="11">The sequence shown here is derived from an EMBL/GenBank/DDBJ whole genome shotgun (WGS) entry which is preliminary data.</text>
</comment>
<proteinExistence type="inferred from homology"/>
<dbReference type="InterPro" id="IPR004559">
    <property type="entry name" value="HemW-like"/>
</dbReference>
<sequence>MELEELSKKVKNNLIQTIYIGGGTPSLVDPILINELIKKIKSKFKLPPAAEITMEVNPASINEEKIIRLKRAGINRLSVGIQSFNDDHLSFLGRKSNSINSKKTLALIDYYFDNYSADLIFALPDQTLKEFENDLKTMLEFSPPHISLYNLEIHENTPFYQKYNSGELKLPAEELDADMYELALKNLTAAGYQHYEISNFSQPGYRAHHNYIYWLYQPYLALGPGASGFDGDCRYQNLKDLEQYIKYYNPKGLSFKEFNELQQKNSIIYLEKDKNNKIREIDCLSKKEKMAEYSFLALRTEKGLFYHKFYKKFDQKFRSIYKDEIKELKENKLIIEENERIHLTNRGKEVANEVFLKFLLE</sequence>
<evidence type="ECO:0000256" key="4">
    <source>
        <dbReference type="ARBA" id="ARBA00022691"/>
    </source>
</evidence>
<dbReference type="InParanoid" id="M5EGC5"/>
<evidence type="ECO:0000259" key="10">
    <source>
        <dbReference type="PROSITE" id="PS51918"/>
    </source>
</evidence>
<keyword evidence="9" id="KW-0004">4Fe-4S</keyword>
<dbReference type="PANTHER" id="PTHR13932:SF5">
    <property type="entry name" value="RADICAL S-ADENOSYL METHIONINE DOMAIN-CONTAINING PROTEIN 1, MITOCHONDRIAL"/>
    <property type="match status" value="1"/>
</dbReference>
<keyword evidence="4 9" id="KW-0949">S-adenosyl-L-methionine</keyword>
<dbReference type="Gene3D" id="3.20.20.70">
    <property type="entry name" value="Aldolase class I"/>
    <property type="match status" value="1"/>
</dbReference>
<evidence type="ECO:0000313" key="12">
    <source>
        <dbReference type="Proteomes" id="UP000012063"/>
    </source>
</evidence>
<dbReference type="InterPro" id="IPR034505">
    <property type="entry name" value="Coproporphyrinogen-III_oxidase"/>
</dbReference>
<dbReference type="SMART" id="SM00729">
    <property type="entry name" value="Elp3"/>
    <property type="match status" value="1"/>
</dbReference>
<evidence type="ECO:0000256" key="6">
    <source>
        <dbReference type="ARBA" id="ARBA00023004"/>
    </source>
</evidence>
<comment type="similarity">
    <text evidence="1">Belongs to the anaerobic coproporphyrinogen-III oxidase family. HemW subfamily.</text>
</comment>
<dbReference type="GO" id="GO:0005737">
    <property type="term" value="C:cytoplasm"/>
    <property type="evidence" value="ECO:0007669"/>
    <property type="project" value="UniProtKB-SubCell"/>
</dbReference>
<reference evidence="12" key="1">
    <citation type="journal article" date="2013" name="Genome Announc.">
        <title>Genome Sequence of Halanaerobium saccharolyticum subsp. saccharolyticum Strain DSM 6643T, a Halophilic Hydrogen-Producing Bacterium.</title>
        <authorList>
            <person name="Kivisto A."/>
            <person name="Larjo A."/>
            <person name="Ciranna A."/>
            <person name="Santala V."/>
            <person name="Roos C."/>
            <person name="Karp M."/>
        </authorList>
    </citation>
    <scope>NUCLEOTIDE SEQUENCE [LARGE SCALE GENOMIC DNA]</scope>
    <source>
        <strain evidence="12">DSM 6643</strain>
    </source>
</reference>
<dbReference type="FunCoup" id="M5EGC5">
    <property type="interactions" value="413"/>
</dbReference>
<name>M5EGC5_9FIRM</name>
<dbReference type="InterPro" id="IPR058240">
    <property type="entry name" value="rSAM_sf"/>
</dbReference>
<dbReference type="PROSITE" id="PS51918">
    <property type="entry name" value="RADICAL_SAM"/>
    <property type="match status" value="1"/>
</dbReference>
<organism evidence="11 12">
    <name type="scientific">Halanaerobium saccharolyticum subsp. saccharolyticum DSM 6643</name>
    <dbReference type="NCBI Taxonomy" id="1293054"/>
    <lineage>
        <taxon>Bacteria</taxon>
        <taxon>Bacillati</taxon>
        <taxon>Bacillota</taxon>
        <taxon>Clostridia</taxon>
        <taxon>Halanaerobiales</taxon>
        <taxon>Halanaerobiaceae</taxon>
        <taxon>Halanaerobium</taxon>
    </lineage>
</organism>
<dbReference type="GO" id="GO:0051539">
    <property type="term" value="F:4 iron, 4 sulfur cluster binding"/>
    <property type="evidence" value="ECO:0007669"/>
    <property type="project" value="UniProtKB-UniRule"/>
</dbReference>
<keyword evidence="5 9" id="KW-0479">Metal-binding</keyword>
<dbReference type="NCBIfam" id="TIGR00539">
    <property type="entry name" value="hemN_rel"/>
    <property type="match status" value="1"/>
</dbReference>
<dbReference type="CDD" id="cd01335">
    <property type="entry name" value="Radical_SAM"/>
    <property type="match status" value="1"/>
</dbReference>
<dbReference type="GO" id="GO:0046872">
    <property type="term" value="F:metal ion binding"/>
    <property type="evidence" value="ECO:0007669"/>
    <property type="project" value="UniProtKB-UniRule"/>
</dbReference>
<evidence type="ECO:0000313" key="11">
    <source>
        <dbReference type="EMBL" id="CCU80468.1"/>
    </source>
</evidence>
<keyword evidence="11" id="KW-0346">Stress response</keyword>
<comment type="function">
    <text evidence="9">Probably acts as a heme chaperone, transferring heme to an unknown acceptor. Binds one molecule of heme per monomer, possibly covalently. Binds 1 [4Fe-4S] cluster. The cluster is coordinated with 3 cysteines and an exchangeable S-adenosyl-L-methionine.</text>
</comment>
<keyword evidence="8 9" id="KW-0143">Chaperone</keyword>
<keyword evidence="12" id="KW-1185">Reference proteome</keyword>
<dbReference type="GO" id="GO:0004109">
    <property type="term" value="F:coproporphyrinogen oxidase activity"/>
    <property type="evidence" value="ECO:0007669"/>
    <property type="project" value="InterPro"/>
</dbReference>
<evidence type="ECO:0000256" key="9">
    <source>
        <dbReference type="RuleBase" id="RU364116"/>
    </source>
</evidence>